<dbReference type="HOGENOM" id="CLU_1781930_0_0_1"/>
<reference evidence="2" key="2">
    <citation type="submission" date="2015-01" db="EMBL/GenBank/DDBJ databases">
        <title>Evolutionary Origins and Diversification of the Mycorrhizal Mutualists.</title>
        <authorList>
            <consortium name="DOE Joint Genome Institute"/>
            <consortium name="Mycorrhizal Genomics Consortium"/>
            <person name="Kohler A."/>
            <person name="Kuo A."/>
            <person name="Nagy L.G."/>
            <person name="Floudas D."/>
            <person name="Copeland A."/>
            <person name="Barry K.W."/>
            <person name="Cichocki N."/>
            <person name="Veneault-Fourrey C."/>
            <person name="LaButti K."/>
            <person name="Lindquist E.A."/>
            <person name="Lipzen A."/>
            <person name="Lundell T."/>
            <person name="Morin E."/>
            <person name="Murat C."/>
            <person name="Riley R."/>
            <person name="Ohm R."/>
            <person name="Sun H."/>
            <person name="Tunlid A."/>
            <person name="Henrissat B."/>
            <person name="Grigoriev I.V."/>
            <person name="Hibbett D.S."/>
            <person name="Martin F."/>
        </authorList>
    </citation>
    <scope>NUCLEOTIDE SEQUENCE [LARGE SCALE GENOMIC DNA]</scope>
    <source>
        <strain evidence="2">Ve08.2h10</strain>
    </source>
</reference>
<feature type="non-terminal residue" evidence="1">
    <location>
        <position position="1"/>
    </location>
</feature>
<dbReference type="AlphaFoldDB" id="A0A0D0DA03"/>
<dbReference type="EMBL" id="KN825956">
    <property type="protein sequence ID" value="KIK80696.1"/>
    <property type="molecule type" value="Genomic_DNA"/>
</dbReference>
<evidence type="ECO:0000313" key="1">
    <source>
        <dbReference type="EMBL" id="KIK80696.1"/>
    </source>
</evidence>
<sequence>GIVRRNEYALLGEAVNNYEDGSETGGRRELFDEVHRDGVPRFLWDRELFEESVQAVPRDFGMGAGGTGADIFFDECTESWPYPWAHAIPTSHPFPIQYPWASYPSAHHIHTGHPSLTPSHTYGSPHPLAHPRPTEYLYCQIHSPQT</sequence>
<keyword evidence="2" id="KW-1185">Reference proteome</keyword>
<dbReference type="OrthoDB" id="10693648at2759"/>
<name>A0A0D0DA03_9AGAM</name>
<accession>A0A0D0DA03</accession>
<gene>
    <name evidence="1" type="ORF">PAXRUDRAFT_157980</name>
</gene>
<dbReference type="Proteomes" id="UP000054538">
    <property type="component" value="Unassembled WGS sequence"/>
</dbReference>
<protein>
    <submittedName>
        <fullName evidence="1">Uncharacterized protein</fullName>
    </submittedName>
</protein>
<reference evidence="1 2" key="1">
    <citation type="submission" date="2014-04" db="EMBL/GenBank/DDBJ databases">
        <authorList>
            <consortium name="DOE Joint Genome Institute"/>
            <person name="Kuo A."/>
            <person name="Kohler A."/>
            <person name="Jargeat P."/>
            <person name="Nagy L.G."/>
            <person name="Floudas D."/>
            <person name="Copeland A."/>
            <person name="Barry K.W."/>
            <person name="Cichocki N."/>
            <person name="Veneault-Fourrey C."/>
            <person name="LaButti K."/>
            <person name="Lindquist E.A."/>
            <person name="Lipzen A."/>
            <person name="Lundell T."/>
            <person name="Morin E."/>
            <person name="Murat C."/>
            <person name="Sun H."/>
            <person name="Tunlid A."/>
            <person name="Henrissat B."/>
            <person name="Grigoriev I.V."/>
            <person name="Hibbett D.S."/>
            <person name="Martin F."/>
            <person name="Nordberg H.P."/>
            <person name="Cantor M.N."/>
            <person name="Hua S.X."/>
        </authorList>
    </citation>
    <scope>NUCLEOTIDE SEQUENCE [LARGE SCALE GENOMIC DNA]</scope>
    <source>
        <strain evidence="1 2">Ve08.2h10</strain>
    </source>
</reference>
<organism evidence="1 2">
    <name type="scientific">Paxillus rubicundulus Ve08.2h10</name>
    <dbReference type="NCBI Taxonomy" id="930991"/>
    <lineage>
        <taxon>Eukaryota</taxon>
        <taxon>Fungi</taxon>
        <taxon>Dikarya</taxon>
        <taxon>Basidiomycota</taxon>
        <taxon>Agaricomycotina</taxon>
        <taxon>Agaricomycetes</taxon>
        <taxon>Agaricomycetidae</taxon>
        <taxon>Boletales</taxon>
        <taxon>Paxilineae</taxon>
        <taxon>Paxillaceae</taxon>
        <taxon>Paxillus</taxon>
    </lineage>
</organism>
<proteinExistence type="predicted"/>
<dbReference type="InParanoid" id="A0A0D0DA03"/>
<evidence type="ECO:0000313" key="2">
    <source>
        <dbReference type="Proteomes" id="UP000054538"/>
    </source>
</evidence>